<accession>A0A383BCI4</accession>
<feature type="non-terminal residue" evidence="1">
    <location>
        <position position="46"/>
    </location>
</feature>
<dbReference type="AlphaFoldDB" id="A0A383BCI4"/>
<gene>
    <name evidence="1" type="ORF">METZ01_LOCUS469999</name>
</gene>
<protein>
    <submittedName>
        <fullName evidence="1">Uncharacterized protein</fullName>
    </submittedName>
</protein>
<organism evidence="1">
    <name type="scientific">marine metagenome</name>
    <dbReference type="NCBI Taxonomy" id="408172"/>
    <lineage>
        <taxon>unclassified sequences</taxon>
        <taxon>metagenomes</taxon>
        <taxon>ecological metagenomes</taxon>
    </lineage>
</organism>
<dbReference type="EMBL" id="UINC01198950">
    <property type="protein sequence ID" value="SVE17145.1"/>
    <property type="molecule type" value="Genomic_DNA"/>
</dbReference>
<evidence type="ECO:0000313" key="1">
    <source>
        <dbReference type="EMBL" id="SVE17145.1"/>
    </source>
</evidence>
<proteinExistence type="predicted"/>
<name>A0A383BCI4_9ZZZZ</name>
<reference evidence="1" key="1">
    <citation type="submission" date="2018-05" db="EMBL/GenBank/DDBJ databases">
        <authorList>
            <person name="Lanie J.A."/>
            <person name="Ng W.-L."/>
            <person name="Kazmierczak K.M."/>
            <person name="Andrzejewski T.M."/>
            <person name="Davidsen T.M."/>
            <person name="Wayne K.J."/>
            <person name="Tettelin H."/>
            <person name="Glass J.I."/>
            <person name="Rusch D."/>
            <person name="Podicherti R."/>
            <person name="Tsui H.-C.T."/>
            <person name="Winkler M.E."/>
        </authorList>
    </citation>
    <scope>NUCLEOTIDE SEQUENCE</scope>
</reference>
<sequence>MKEEFTKLAEAGKVKHGDVETLVTMATEGFCRHRSWGVGRITTVDT</sequence>